<dbReference type="InterPro" id="IPR051266">
    <property type="entry name" value="CLCR"/>
</dbReference>
<name>A0A5R9L1G4_9BACT</name>
<dbReference type="OrthoDB" id="901926at2"/>
<gene>
    <name evidence="3" type="ORF">FEN17_00825</name>
</gene>
<organism evidence="3 4">
    <name type="scientific">Dyadobacter luticola</name>
    <dbReference type="NCBI Taxonomy" id="1979387"/>
    <lineage>
        <taxon>Bacteria</taxon>
        <taxon>Pseudomonadati</taxon>
        <taxon>Bacteroidota</taxon>
        <taxon>Cytophagia</taxon>
        <taxon>Cytophagales</taxon>
        <taxon>Spirosomataceae</taxon>
        <taxon>Dyadobacter</taxon>
    </lineage>
</organism>
<dbReference type="EMBL" id="VCEJ01000002">
    <property type="protein sequence ID" value="TLV02217.1"/>
    <property type="molecule type" value="Genomic_DNA"/>
</dbReference>
<proteinExistence type="predicted"/>
<evidence type="ECO:0000259" key="2">
    <source>
        <dbReference type="PROSITE" id="PS50234"/>
    </source>
</evidence>
<dbReference type="InterPro" id="IPR036465">
    <property type="entry name" value="vWFA_dom_sf"/>
</dbReference>
<dbReference type="Proteomes" id="UP000306402">
    <property type="component" value="Unassembled WGS sequence"/>
</dbReference>
<accession>A0A5R9L1G4</accession>
<dbReference type="PROSITE" id="PS50234">
    <property type="entry name" value="VWFA"/>
    <property type="match status" value="1"/>
</dbReference>
<dbReference type="SMART" id="SM00327">
    <property type="entry name" value="VWA"/>
    <property type="match status" value="1"/>
</dbReference>
<dbReference type="InterPro" id="IPR002035">
    <property type="entry name" value="VWF_A"/>
</dbReference>
<dbReference type="RefSeq" id="WP_138363426.1">
    <property type="nucleotide sequence ID" value="NZ_VCEJ01000002.1"/>
</dbReference>
<feature type="signal peptide" evidence="1">
    <location>
        <begin position="1"/>
        <end position="20"/>
    </location>
</feature>
<keyword evidence="4" id="KW-1185">Reference proteome</keyword>
<dbReference type="PANTHER" id="PTHR10579">
    <property type="entry name" value="CALCIUM-ACTIVATED CHLORIDE CHANNEL REGULATOR"/>
    <property type="match status" value="1"/>
</dbReference>
<evidence type="ECO:0000313" key="4">
    <source>
        <dbReference type="Proteomes" id="UP000306402"/>
    </source>
</evidence>
<dbReference type="Pfam" id="PF00092">
    <property type="entry name" value="VWA"/>
    <property type="match status" value="1"/>
</dbReference>
<protein>
    <submittedName>
        <fullName evidence="3">VWA domain-containing protein</fullName>
    </submittedName>
</protein>
<sequence length="923" mass="104442">MKRFLPGLFIVILNVAAAFAQTETPQHSLNNYIEFLNRSTAELTGRFQMVTRYTEDVELYRKRPSYGLRLPSSGPLEEFYYKKALTAQGLTAAEKQKLNKGANAVWDILNELDETAKALETHVKLNAYQEDDLKESDRLVSKILSAFWRYRAEKVAFYKEINGLALKKQPYLATDPYMATEKEMRDILIRQQQLLDSLPFYLNRNSQTEWPLAMVKRSMLADEKSLADFGKLQARLPYPASASVPDFKEALYALQKIKRTAVDDHNFASRQSAEHGNKVYLSLINQYNFDLMAAHQAFVNYSQAARPMIYFPAFSPVMVQESASEKSATTSPTPAYEDLALIRFETKRSATPAPTATIETLNGYVELINESLRQMHLLQLLVRNYQSSAEFYRDPARAGKRGNLTYSHAEFKVPISAYQLLTNASNNIPAAYRASINGQAKVLLNILKEMDGLSVELIRYTTEKTYLTDQLKRSDAILDRYVVLFDLFDQKKEQLYQDIRRIHESFPNMDPASSWTVSGNALLQTMDQDHDILFGLKDYFKGRKSNLPPTEKLAEDAKKLIADEYKNMKGLKRYGRANGNCPYSPYEDLPANSIRLAEMVQKIKPNNSAGQQHPFESFYYFYNNALVYEYNKFIDLSQTGLLKTINQPDLFAFQRISAQKPENPQISPPAKTEKPADAQPISTITSNETIPNAQPAKPVAATTERQAEVRRDTVYIERVKVDTVYVDRGNNGRETTRSLEGFAANNMVLLLDVSSSMNSPLKMPLLKRSIKSLLTLLRAEDQISVILYSGKARVVLKPTSGSKSAEIARMIDLLKSDGDTNGNEGIKLAYKTANKQYIRGGNNRIVLATDGEFPVSEEVMQMIGQNAHQDLYLTVFTFGRNEHTGQKLRKLSELGQGTYAHVTEESADLQLILEAQAKKQAVR</sequence>
<dbReference type="PANTHER" id="PTHR10579:SF43">
    <property type="entry name" value="ZINC FINGER (C3HC4-TYPE RING FINGER) FAMILY PROTEIN"/>
    <property type="match status" value="1"/>
</dbReference>
<feature type="domain" description="VWFA" evidence="2">
    <location>
        <begin position="746"/>
        <end position="916"/>
    </location>
</feature>
<dbReference type="Gene3D" id="3.40.50.410">
    <property type="entry name" value="von Willebrand factor, type A domain"/>
    <property type="match status" value="1"/>
</dbReference>
<dbReference type="AlphaFoldDB" id="A0A5R9L1G4"/>
<evidence type="ECO:0000256" key="1">
    <source>
        <dbReference type="SAM" id="SignalP"/>
    </source>
</evidence>
<evidence type="ECO:0000313" key="3">
    <source>
        <dbReference type="EMBL" id="TLV02217.1"/>
    </source>
</evidence>
<reference evidence="3 4" key="1">
    <citation type="submission" date="2019-05" db="EMBL/GenBank/DDBJ databases">
        <authorList>
            <person name="Qu J.-H."/>
        </authorList>
    </citation>
    <scope>NUCLEOTIDE SEQUENCE [LARGE SCALE GENOMIC DNA]</scope>
    <source>
        <strain evidence="3 4">T17</strain>
    </source>
</reference>
<feature type="chain" id="PRO_5024273314" evidence="1">
    <location>
        <begin position="21"/>
        <end position="923"/>
    </location>
</feature>
<dbReference type="SUPFAM" id="SSF53300">
    <property type="entry name" value="vWA-like"/>
    <property type="match status" value="1"/>
</dbReference>
<keyword evidence="1" id="KW-0732">Signal</keyword>
<comment type="caution">
    <text evidence="3">The sequence shown here is derived from an EMBL/GenBank/DDBJ whole genome shotgun (WGS) entry which is preliminary data.</text>
</comment>